<gene>
    <name evidence="1" type="ORF">IFM46972_10298</name>
</gene>
<protein>
    <submittedName>
        <fullName evidence="1">Uncharacterized protein</fullName>
    </submittedName>
</protein>
<sequence length="97" mass="10340">MSVTPHYIKRGGLSGGVLSAAAAPMGKTVVISPGEYLNSIANWVITFQKGIAERQAHDVLSGADLVIRPACVSEAQERARPGSIANRSMRLDFRCQS</sequence>
<reference evidence="1 2" key="1">
    <citation type="submission" date="2020-01" db="EMBL/GenBank/DDBJ databases">
        <title>Draft genome sequence of Aspergillus udagawae IFM 46972.</title>
        <authorList>
            <person name="Takahashi H."/>
            <person name="Yaguchi T."/>
        </authorList>
    </citation>
    <scope>NUCLEOTIDE SEQUENCE [LARGE SCALE GENOMIC DNA]</scope>
    <source>
        <strain evidence="1 2">IFM 46972</strain>
    </source>
</reference>
<evidence type="ECO:0000313" key="2">
    <source>
        <dbReference type="Proteomes" id="UP000465221"/>
    </source>
</evidence>
<accession>A0A8H3XNV2</accession>
<dbReference type="EMBL" id="BLKC01000125">
    <property type="protein sequence ID" value="GFF55559.1"/>
    <property type="molecule type" value="Genomic_DNA"/>
</dbReference>
<evidence type="ECO:0000313" key="1">
    <source>
        <dbReference type="EMBL" id="GFF55559.1"/>
    </source>
</evidence>
<comment type="caution">
    <text evidence="1">The sequence shown here is derived from an EMBL/GenBank/DDBJ whole genome shotgun (WGS) entry which is preliminary data.</text>
</comment>
<name>A0A8H3XNV2_9EURO</name>
<dbReference type="AlphaFoldDB" id="A0A8H3XNV2"/>
<organism evidence="1 2">
    <name type="scientific">Aspergillus udagawae</name>
    <dbReference type="NCBI Taxonomy" id="91492"/>
    <lineage>
        <taxon>Eukaryota</taxon>
        <taxon>Fungi</taxon>
        <taxon>Dikarya</taxon>
        <taxon>Ascomycota</taxon>
        <taxon>Pezizomycotina</taxon>
        <taxon>Eurotiomycetes</taxon>
        <taxon>Eurotiomycetidae</taxon>
        <taxon>Eurotiales</taxon>
        <taxon>Aspergillaceae</taxon>
        <taxon>Aspergillus</taxon>
        <taxon>Aspergillus subgen. Fumigati</taxon>
    </lineage>
</organism>
<proteinExistence type="predicted"/>
<dbReference type="Proteomes" id="UP000465221">
    <property type="component" value="Unassembled WGS sequence"/>
</dbReference>